<reference evidence="1" key="1">
    <citation type="submission" date="2024-02" db="EMBL/GenBank/DDBJ databases">
        <authorList>
            <consortium name="ELIXIR-Norway"/>
            <consortium name="Elixir Norway"/>
        </authorList>
    </citation>
    <scope>NUCLEOTIDE SEQUENCE</scope>
</reference>
<sequence>MRRRRSSMATRSINKLALQGFQAQLRLGNVIVQAGVFHGNVIVQAFTTSLGQSLYVFYLMLFELWQYGVWTA</sequence>
<evidence type="ECO:0000313" key="2">
    <source>
        <dbReference type="Proteomes" id="UP001497444"/>
    </source>
</evidence>
<proteinExistence type="predicted"/>
<dbReference type="EMBL" id="OZ020098">
    <property type="protein sequence ID" value="CAK9269957.1"/>
    <property type="molecule type" value="Genomic_DNA"/>
</dbReference>
<organism evidence="1 2">
    <name type="scientific">Sphagnum jensenii</name>
    <dbReference type="NCBI Taxonomy" id="128206"/>
    <lineage>
        <taxon>Eukaryota</taxon>
        <taxon>Viridiplantae</taxon>
        <taxon>Streptophyta</taxon>
        <taxon>Embryophyta</taxon>
        <taxon>Bryophyta</taxon>
        <taxon>Sphagnophytina</taxon>
        <taxon>Sphagnopsida</taxon>
        <taxon>Sphagnales</taxon>
        <taxon>Sphagnaceae</taxon>
        <taxon>Sphagnum</taxon>
    </lineage>
</organism>
<name>A0ABP0WU39_9BRYO</name>
<dbReference type="Proteomes" id="UP001497444">
    <property type="component" value="Chromosome 3"/>
</dbReference>
<evidence type="ECO:0000313" key="1">
    <source>
        <dbReference type="EMBL" id="CAK9269957.1"/>
    </source>
</evidence>
<accession>A0ABP0WU39</accession>
<protein>
    <submittedName>
        <fullName evidence="1">Uncharacterized protein</fullName>
    </submittedName>
</protein>
<keyword evidence="2" id="KW-1185">Reference proteome</keyword>
<gene>
    <name evidence="1" type="ORF">CSSPJE1EN1_LOCUS15435</name>
</gene>